<dbReference type="RefSeq" id="WP_179818826.1">
    <property type="nucleotide sequence ID" value="NZ_JACCCO010000001.1"/>
</dbReference>
<dbReference type="Gene3D" id="3.10.450.40">
    <property type="match status" value="1"/>
</dbReference>
<proteinExistence type="predicted"/>
<keyword evidence="1" id="KW-0812">Transmembrane</keyword>
<evidence type="ECO:0000313" key="4">
    <source>
        <dbReference type="Proteomes" id="UP000576393"/>
    </source>
</evidence>
<dbReference type="InterPro" id="IPR025711">
    <property type="entry name" value="PepSY"/>
</dbReference>
<sequence>MRQITKVALATAATATTAALLFGEGGTVLAAARPAAGAPLSSVAATATTVAVPAAATVTTAGISYREAVRIARKRVPGARVTEVEREWEHGRRVWKVELRKGRWEYEVHVSAATGKVTRVKRKLDD</sequence>
<name>A0A852V050_9ACTN</name>
<accession>A0A852V050</accession>
<evidence type="ECO:0000256" key="1">
    <source>
        <dbReference type="SAM" id="Phobius"/>
    </source>
</evidence>
<dbReference type="Proteomes" id="UP000576393">
    <property type="component" value="Unassembled WGS sequence"/>
</dbReference>
<keyword evidence="1" id="KW-0472">Membrane</keyword>
<gene>
    <name evidence="3" type="ORF">HDA43_001344</name>
</gene>
<keyword evidence="4" id="KW-1185">Reference proteome</keyword>
<feature type="transmembrane region" description="Helical" evidence="1">
    <location>
        <begin position="40"/>
        <end position="65"/>
    </location>
</feature>
<evidence type="ECO:0000259" key="2">
    <source>
        <dbReference type="Pfam" id="PF03413"/>
    </source>
</evidence>
<keyword evidence="1" id="KW-1133">Transmembrane helix</keyword>
<feature type="domain" description="PepSY" evidence="2">
    <location>
        <begin position="63"/>
        <end position="120"/>
    </location>
</feature>
<comment type="caution">
    <text evidence="3">The sequence shown here is derived from an EMBL/GenBank/DDBJ whole genome shotgun (WGS) entry which is preliminary data.</text>
</comment>
<dbReference type="Pfam" id="PF03413">
    <property type="entry name" value="PepSY"/>
    <property type="match status" value="1"/>
</dbReference>
<dbReference type="AlphaFoldDB" id="A0A852V050"/>
<reference evidence="3 4" key="1">
    <citation type="submission" date="2020-07" db="EMBL/GenBank/DDBJ databases">
        <title>Sequencing the genomes of 1000 actinobacteria strains.</title>
        <authorList>
            <person name="Klenk H.-P."/>
        </authorList>
    </citation>
    <scope>NUCLEOTIDE SEQUENCE [LARGE SCALE GENOMIC DNA]</scope>
    <source>
        <strain evidence="3 4">DSM 45763</strain>
    </source>
</reference>
<dbReference type="EMBL" id="JACCCO010000001">
    <property type="protein sequence ID" value="NYF39185.1"/>
    <property type="molecule type" value="Genomic_DNA"/>
</dbReference>
<organism evidence="3 4">
    <name type="scientific">Streptosporangium sandarakinum</name>
    <dbReference type="NCBI Taxonomy" id="1260955"/>
    <lineage>
        <taxon>Bacteria</taxon>
        <taxon>Bacillati</taxon>
        <taxon>Actinomycetota</taxon>
        <taxon>Actinomycetes</taxon>
        <taxon>Streptosporangiales</taxon>
        <taxon>Streptosporangiaceae</taxon>
        <taxon>Streptosporangium</taxon>
    </lineage>
</organism>
<evidence type="ECO:0000313" key="3">
    <source>
        <dbReference type="EMBL" id="NYF39185.1"/>
    </source>
</evidence>
<protein>
    <submittedName>
        <fullName evidence="3">Putative membrane protein YkoI</fullName>
    </submittedName>
</protein>